<dbReference type="InterPro" id="IPR009091">
    <property type="entry name" value="RCC1/BLIP-II"/>
</dbReference>
<organism evidence="2 3">
    <name type="scientific">Thamnocephalis sphaerospora</name>
    <dbReference type="NCBI Taxonomy" id="78915"/>
    <lineage>
        <taxon>Eukaryota</taxon>
        <taxon>Fungi</taxon>
        <taxon>Fungi incertae sedis</taxon>
        <taxon>Zoopagomycota</taxon>
        <taxon>Zoopagomycotina</taxon>
        <taxon>Zoopagomycetes</taxon>
        <taxon>Zoopagales</taxon>
        <taxon>Sigmoideomycetaceae</taxon>
        <taxon>Thamnocephalis</taxon>
    </lineage>
</organism>
<dbReference type="Pfam" id="PF13540">
    <property type="entry name" value="RCC1_2"/>
    <property type="match status" value="1"/>
</dbReference>
<dbReference type="InterPro" id="IPR053245">
    <property type="entry name" value="MitoProcess-Associated"/>
</dbReference>
<dbReference type="PANTHER" id="PTHR47563">
    <property type="entry name" value="PROTEIN FMP25, MITOCHONDRIAL"/>
    <property type="match status" value="1"/>
</dbReference>
<evidence type="ECO:0000313" key="2">
    <source>
        <dbReference type="EMBL" id="RKP07830.1"/>
    </source>
</evidence>
<dbReference type="GO" id="GO:0005743">
    <property type="term" value="C:mitochondrial inner membrane"/>
    <property type="evidence" value="ECO:0007669"/>
    <property type="project" value="TreeGrafter"/>
</dbReference>
<evidence type="ECO:0000256" key="1">
    <source>
        <dbReference type="PROSITE-ProRule" id="PRU00235"/>
    </source>
</evidence>
<reference evidence="3" key="1">
    <citation type="journal article" date="2018" name="Nat. Microbiol.">
        <title>Leveraging single-cell genomics to expand the fungal tree of life.</title>
        <authorList>
            <person name="Ahrendt S.R."/>
            <person name="Quandt C.A."/>
            <person name="Ciobanu D."/>
            <person name="Clum A."/>
            <person name="Salamov A."/>
            <person name="Andreopoulos B."/>
            <person name="Cheng J.F."/>
            <person name="Woyke T."/>
            <person name="Pelin A."/>
            <person name="Henrissat B."/>
            <person name="Reynolds N.K."/>
            <person name="Benny G.L."/>
            <person name="Smith M.E."/>
            <person name="James T.Y."/>
            <person name="Grigoriev I.V."/>
        </authorList>
    </citation>
    <scope>NUCLEOTIDE SEQUENCE [LARGE SCALE GENOMIC DNA]</scope>
    <source>
        <strain evidence="3">RSA 1356</strain>
    </source>
</reference>
<dbReference type="Proteomes" id="UP000271241">
    <property type="component" value="Unassembled WGS sequence"/>
</dbReference>
<dbReference type="EMBL" id="KZ992668">
    <property type="protein sequence ID" value="RKP07830.1"/>
    <property type="molecule type" value="Genomic_DNA"/>
</dbReference>
<dbReference type="GO" id="GO:0034551">
    <property type="term" value="P:mitochondrial respiratory chain complex III assembly"/>
    <property type="evidence" value="ECO:0007669"/>
    <property type="project" value="TreeGrafter"/>
</dbReference>
<dbReference type="SUPFAM" id="SSF50985">
    <property type="entry name" value="RCC1/BLIP-II"/>
    <property type="match status" value="1"/>
</dbReference>
<dbReference type="STRING" id="78915.A0A4P9XR91"/>
<sequence length="593" mass="62978">MLRAAVRLSGVPARSRAFAAPPATSVRRALHGDAVSTSTSQQDRGSGNHQEALSAVGGAYMLHDQWSSGQLDDVVGRAQQLVSNTLGSLVDDGRVHAEARVSMEESDDTLDAQSDSTLLVDRRTTTDAWDTRPACFAWGSNEYRVVAPELPSTETVREPRPLLDLDGQALRDVALGREHAVAVDARGNLYQWGSGFDGAREPSDASAQAYPTCTLSGQRIKQLAVRQVTARHHRLCSLADAANPHLHQGSSASGSRRWWWPFGGQASALGSTIGYAALKLDSAASGERVCAIAAGDQHVVALTTQGRVFSASVAELTAEAGHGSTPAAWNATLHLVPGLEREQTAHGDAFTWGDNHFGQLGLGPYKPSQVQTAEPRVVATLRRVVPQENGPHLPAGRVIDIAAGGHVSYFVVAHDGPQHATQSVYACGGGQQGQLGTGQFTQVQGTPVRLRTVSGLTESGSTHTALVLDTASGAFGRDVLMWGQRQHAQCGAGQRGASALPTRPASWTAANAVQKNTQPEKTPVQDDMHALTGQAVDRLQTAPARRVQSAISQQHHVPTADAAKVRTRELEAEQMLRVGYRTTLLFDQVTQTA</sequence>
<feature type="repeat" description="RCC1" evidence="1">
    <location>
        <begin position="133"/>
        <end position="186"/>
    </location>
</feature>
<dbReference type="InterPro" id="IPR000408">
    <property type="entry name" value="Reg_chr_condens"/>
</dbReference>
<dbReference type="Pfam" id="PF00415">
    <property type="entry name" value="RCC1"/>
    <property type="match status" value="1"/>
</dbReference>
<dbReference type="Gene3D" id="2.130.10.30">
    <property type="entry name" value="Regulator of chromosome condensation 1/beta-lactamase-inhibitor protein II"/>
    <property type="match status" value="2"/>
</dbReference>
<protein>
    <submittedName>
        <fullName evidence="2">Regulator of chromosome condensation 1/beta-lactamase-inhibitor protein II</fullName>
    </submittedName>
</protein>
<feature type="repeat" description="RCC1" evidence="1">
    <location>
        <begin position="347"/>
        <end position="414"/>
    </location>
</feature>
<name>A0A4P9XR91_9FUNG</name>
<gene>
    <name evidence="2" type="ORF">THASP1DRAFT_24084</name>
</gene>
<dbReference type="AlphaFoldDB" id="A0A4P9XR91"/>
<evidence type="ECO:0000313" key="3">
    <source>
        <dbReference type="Proteomes" id="UP000271241"/>
    </source>
</evidence>
<proteinExistence type="predicted"/>
<keyword evidence="3" id="KW-1185">Reference proteome</keyword>
<dbReference type="PANTHER" id="PTHR47563:SF1">
    <property type="entry name" value="PROTEIN FMP25, MITOCHONDRIAL"/>
    <property type="match status" value="1"/>
</dbReference>
<accession>A0A4P9XR91</accession>
<dbReference type="PROSITE" id="PS50012">
    <property type="entry name" value="RCC1_3"/>
    <property type="match status" value="2"/>
</dbReference>
<dbReference type="OrthoDB" id="10256179at2759"/>